<proteinExistence type="predicted"/>
<organism evidence="1">
    <name type="scientific">bioreactor metagenome</name>
    <dbReference type="NCBI Taxonomy" id="1076179"/>
    <lineage>
        <taxon>unclassified sequences</taxon>
        <taxon>metagenomes</taxon>
        <taxon>ecological metagenomes</taxon>
    </lineage>
</organism>
<dbReference type="EMBL" id="VSSQ01064835">
    <property type="protein sequence ID" value="MPN17657.1"/>
    <property type="molecule type" value="Genomic_DNA"/>
</dbReference>
<comment type="caution">
    <text evidence="1">The sequence shown here is derived from an EMBL/GenBank/DDBJ whole genome shotgun (WGS) entry which is preliminary data.</text>
</comment>
<dbReference type="AlphaFoldDB" id="A0A645FT66"/>
<evidence type="ECO:0000313" key="1">
    <source>
        <dbReference type="EMBL" id="MPN17657.1"/>
    </source>
</evidence>
<gene>
    <name evidence="1" type="ORF">SDC9_165012</name>
</gene>
<accession>A0A645FT66</accession>
<sequence>MVVIHGHAAARVVEQVGDLGYIARRLRRFGKISRYQLTVSAPALGAEAAEFPECAALVGVFSKAYVDVLVVQR</sequence>
<protein>
    <submittedName>
        <fullName evidence="1">Uncharacterized protein</fullName>
    </submittedName>
</protein>
<name>A0A645FT66_9ZZZZ</name>
<reference evidence="1" key="1">
    <citation type="submission" date="2019-08" db="EMBL/GenBank/DDBJ databases">
        <authorList>
            <person name="Kucharzyk K."/>
            <person name="Murdoch R.W."/>
            <person name="Higgins S."/>
            <person name="Loffler F."/>
        </authorList>
    </citation>
    <scope>NUCLEOTIDE SEQUENCE</scope>
</reference>